<feature type="chain" id="PRO_5011681098" evidence="1">
    <location>
        <begin position="27"/>
        <end position="177"/>
    </location>
</feature>
<accession>A0A1I1KZG3</accession>
<gene>
    <name evidence="2" type="ORF">SAMN05216204_108152</name>
</gene>
<dbReference type="EMBL" id="FOLD01000008">
    <property type="protein sequence ID" value="SFC66045.1"/>
    <property type="molecule type" value="Genomic_DNA"/>
</dbReference>
<evidence type="ECO:0000256" key="1">
    <source>
        <dbReference type="SAM" id="SignalP"/>
    </source>
</evidence>
<dbReference type="STRING" id="1164594.SAMN05216204_108152"/>
<dbReference type="Proteomes" id="UP000198639">
    <property type="component" value="Unassembled WGS sequence"/>
</dbReference>
<sequence>MPLTVPFRRAAAALAFALCLAGSANAAPPPQLEAQVARLAALLGDSYSKSVPGSAQVQAVSLPDGRKLAVAVFTIEAYGGGNNHRQYLAVFQEEIDESGPRDHFTLLDVMLVGAKGWQAIHELKVEVELDEQSGTVRFAIPALVNVPGDALNFPSKKTMIHLAFGGRLLEVQPGAAP</sequence>
<proteinExistence type="predicted"/>
<keyword evidence="1" id="KW-0732">Signal</keyword>
<dbReference type="RefSeq" id="WP_091874223.1">
    <property type="nucleotide sequence ID" value="NZ_FOLD01000008.1"/>
</dbReference>
<dbReference type="AlphaFoldDB" id="A0A1I1KZG3"/>
<organism evidence="2 3">
    <name type="scientific">Massilia yuzhufengensis</name>
    <dbReference type="NCBI Taxonomy" id="1164594"/>
    <lineage>
        <taxon>Bacteria</taxon>
        <taxon>Pseudomonadati</taxon>
        <taxon>Pseudomonadota</taxon>
        <taxon>Betaproteobacteria</taxon>
        <taxon>Burkholderiales</taxon>
        <taxon>Oxalobacteraceae</taxon>
        <taxon>Telluria group</taxon>
        <taxon>Massilia</taxon>
    </lineage>
</organism>
<keyword evidence="3" id="KW-1185">Reference proteome</keyword>
<name>A0A1I1KZG3_9BURK</name>
<evidence type="ECO:0000313" key="3">
    <source>
        <dbReference type="Proteomes" id="UP000198639"/>
    </source>
</evidence>
<feature type="signal peptide" evidence="1">
    <location>
        <begin position="1"/>
        <end position="26"/>
    </location>
</feature>
<reference evidence="3" key="1">
    <citation type="submission" date="2016-10" db="EMBL/GenBank/DDBJ databases">
        <authorList>
            <person name="Varghese N."/>
            <person name="Submissions S."/>
        </authorList>
    </citation>
    <scope>NUCLEOTIDE SEQUENCE [LARGE SCALE GENOMIC DNA]</scope>
    <source>
        <strain evidence="3">CGMCC 1.12041</strain>
    </source>
</reference>
<protein>
    <submittedName>
        <fullName evidence="2">Uncharacterized protein</fullName>
    </submittedName>
</protein>
<evidence type="ECO:0000313" key="2">
    <source>
        <dbReference type="EMBL" id="SFC66045.1"/>
    </source>
</evidence>
<dbReference type="OrthoDB" id="9154515at2"/>